<feature type="compositionally biased region" description="Basic and acidic residues" evidence="3">
    <location>
        <begin position="920"/>
        <end position="939"/>
    </location>
</feature>
<evidence type="ECO:0000256" key="2">
    <source>
        <dbReference type="SAM" id="Coils"/>
    </source>
</evidence>
<keyword evidence="7" id="KW-1185">Reference proteome</keyword>
<evidence type="ECO:0000256" key="3">
    <source>
        <dbReference type="SAM" id="MobiDB-lite"/>
    </source>
</evidence>
<comment type="caution">
    <text evidence="6">The sequence shown here is derived from an EMBL/GenBank/DDBJ whole genome shotgun (WGS) entry which is preliminary data.</text>
</comment>
<dbReference type="Gene3D" id="3.40.50.300">
    <property type="entry name" value="P-loop containing nucleotide triphosphate hydrolases"/>
    <property type="match status" value="1"/>
</dbReference>
<dbReference type="InterPro" id="IPR056884">
    <property type="entry name" value="NPHP3-like_N"/>
</dbReference>
<keyword evidence="1" id="KW-0677">Repeat</keyword>
<evidence type="ECO:0000259" key="4">
    <source>
        <dbReference type="Pfam" id="PF24809"/>
    </source>
</evidence>
<organism evidence="6 7">
    <name type="scientific">Cladobotryum mycophilum</name>
    <dbReference type="NCBI Taxonomy" id="491253"/>
    <lineage>
        <taxon>Eukaryota</taxon>
        <taxon>Fungi</taxon>
        <taxon>Dikarya</taxon>
        <taxon>Ascomycota</taxon>
        <taxon>Pezizomycotina</taxon>
        <taxon>Sordariomycetes</taxon>
        <taxon>Hypocreomycetidae</taxon>
        <taxon>Hypocreales</taxon>
        <taxon>Hypocreaceae</taxon>
        <taxon>Cladobotryum</taxon>
    </lineage>
</organism>
<dbReference type="PANTHER" id="PTHR10039">
    <property type="entry name" value="AMELOGENIN"/>
    <property type="match status" value="1"/>
</dbReference>
<dbReference type="InterPro" id="IPR027417">
    <property type="entry name" value="P-loop_NTPase"/>
</dbReference>
<dbReference type="InterPro" id="IPR056125">
    <property type="entry name" value="DUF7708"/>
</dbReference>
<feature type="coiled-coil region" evidence="2">
    <location>
        <begin position="201"/>
        <end position="228"/>
    </location>
</feature>
<gene>
    <name evidence="6" type="ORF">PT974_11407</name>
</gene>
<evidence type="ECO:0000259" key="5">
    <source>
        <dbReference type="Pfam" id="PF24883"/>
    </source>
</evidence>
<evidence type="ECO:0000313" key="7">
    <source>
        <dbReference type="Proteomes" id="UP001338125"/>
    </source>
</evidence>
<dbReference type="PANTHER" id="PTHR10039:SF14">
    <property type="entry name" value="NACHT DOMAIN-CONTAINING PROTEIN"/>
    <property type="match status" value="1"/>
</dbReference>
<dbReference type="SUPFAM" id="SSF52540">
    <property type="entry name" value="P-loop containing nucleoside triphosphate hydrolases"/>
    <property type="match status" value="1"/>
</dbReference>
<dbReference type="Proteomes" id="UP001338125">
    <property type="component" value="Unassembled WGS sequence"/>
</dbReference>
<keyword evidence="2" id="KW-0175">Coiled coil</keyword>
<feature type="region of interest" description="Disordered" evidence="3">
    <location>
        <begin position="893"/>
        <end position="964"/>
    </location>
</feature>
<feature type="compositionally biased region" description="Polar residues" evidence="3">
    <location>
        <begin position="940"/>
        <end position="964"/>
    </location>
</feature>
<dbReference type="EMBL" id="JAVFKD010000016">
    <property type="protein sequence ID" value="KAK5987283.1"/>
    <property type="molecule type" value="Genomic_DNA"/>
</dbReference>
<feature type="domain" description="Nephrocystin 3-like N-terminal" evidence="5">
    <location>
        <begin position="264"/>
        <end position="435"/>
    </location>
</feature>
<reference evidence="6 7" key="1">
    <citation type="submission" date="2024-01" db="EMBL/GenBank/DDBJ databases">
        <title>Complete genome of Cladobotryum mycophilum ATHUM6906.</title>
        <authorList>
            <person name="Christinaki A.C."/>
            <person name="Myridakis A.I."/>
            <person name="Kouvelis V.N."/>
        </authorList>
    </citation>
    <scope>NUCLEOTIDE SEQUENCE [LARGE SCALE GENOMIC DNA]</scope>
    <source>
        <strain evidence="6 7">ATHUM6906</strain>
    </source>
</reference>
<evidence type="ECO:0000256" key="1">
    <source>
        <dbReference type="ARBA" id="ARBA00022737"/>
    </source>
</evidence>
<proteinExistence type="predicted"/>
<name>A0ABR0S572_9HYPO</name>
<dbReference type="Pfam" id="PF24809">
    <property type="entry name" value="DUF7708"/>
    <property type="match status" value="1"/>
</dbReference>
<accession>A0ABR0S572</accession>
<evidence type="ECO:0000313" key="6">
    <source>
        <dbReference type="EMBL" id="KAK5987283.1"/>
    </source>
</evidence>
<sequence>MPLANRVPISSAAQKIIKDAFDDLQRVLSAEDRASVQNTTIEDVQNAVYQIEDYLAANTSLRNMRRLSVVFEGMSSYASTIEVFCYGTPYLKWIWSPMKTILKAASEYVEAFEKIMKAYARIAKPLARFKIFNSTYARDTNVQETLAIFYSDILKFHKEAYRLEDLFSTSWGRFQRQLDTIVDDMKAHEDLVDKTASAVNIAEARQERETLKTQRQELLEKLSKDEEELTASHYLTIVGSLKLEQSDQLRIFDTIASEATNNLGTCDWIVKHRKIQTWTNCSRDGTFVVLHGHPGTGKSVLATQIANFLKSRGQSLVITHFCTYSYVVSKIYENILKSILLQLIRSNSDLVAYVYDTLIIKKQVPGAQMLEQLLHALVGAASATPSQTQYIHIILDGLDECDKNIQTKVMVKLQGLVNTALHSGSAVLKVLVSTRMSLAIQQKAKDKENVSLSAEKEHLERAIRCYASQKLATLKHRFRQMGFSENDMEDLESRIARRADGMFLWARLVLEYLASNLFHVRDEVFGAAEALPQGLIELYGQILMQLTANCNEQSILRMGSLLGWIAFAKRPLRMAELRSALAFSTSDTDIKELVPSFWFEKCAPIIEKRSDSTFAFIHVSVRDYLQSLDSSIPLDESAALAGHGLAAARCLLSGLKVFAPTYSDDSRLRHVICGLQGFQTYAIEYWVDYVLIHVNSTTQSSAATSFAQLSCELAAAFAGANTSATQRPADAGSMHQNLVQLQQENSALFAVVNAVLLERQERFLKELPQDRDLVKGLVNITNLESLQQNYQCTIKKLLRKSSYSGVSLQTVERFKQDFRTSAFTCRLRSCVHATLGFDDDESRLAHETNHHSHRNYIPLRTTIKNYQHSGLDAGIKANIRSMQAYCSALPNDVTNSETHRTEARKGLGGRKATVSGVEMTLKDHERQGDATSESHKVMEDQQNPSMQMGSTQQQGLLTTNGSGRDLVLTSSMSSEYVGLTNESSTSNLASLQIDLSDEHASEQNTQKMGDRVPSNCPALLLRPTSSDRACKMMNVSEYRDHIMQYSIFDLRNYVSRYHLLSGALESMYSREMGSLWEMLKETNDVSQQYENTLVTFYGLQKSVNNRLKMKELELESGPIELS</sequence>
<feature type="domain" description="DUF7708" evidence="4">
    <location>
        <begin position="72"/>
        <end position="200"/>
    </location>
</feature>
<dbReference type="Pfam" id="PF24883">
    <property type="entry name" value="NPHP3_N"/>
    <property type="match status" value="1"/>
</dbReference>
<protein>
    <submittedName>
        <fullName evidence="6">Vegetative incompatibility HET-E-1-like protein</fullName>
    </submittedName>
</protein>